<keyword evidence="2" id="KW-1185">Reference proteome</keyword>
<gene>
    <name evidence="1" type="ORF">PXEA_LOCUS36623</name>
</gene>
<sequence>MTNQTPRLILPECQWSRQDLWHHLGRAISSARVVTERYRYSNPSTPHTHKPNVCVHTSSALALFSWWSDWEPHFYSSPHLSPSALPARCSSDSQQQVADYLALLLVVMAPVAMLINRHFITSSGRVTYMSGQASNSTV</sequence>
<dbReference type="EMBL" id="CAAALY010279385">
    <property type="protein sequence ID" value="VEL43183.1"/>
    <property type="molecule type" value="Genomic_DNA"/>
</dbReference>
<evidence type="ECO:0000313" key="2">
    <source>
        <dbReference type="Proteomes" id="UP000784294"/>
    </source>
</evidence>
<reference evidence="1" key="1">
    <citation type="submission" date="2018-11" db="EMBL/GenBank/DDBJ databases">
        <authorList>
            <consortium name="Pathogen Informatics"/>
        </authorList>
    </citation>
    <scope>NUCLEOTIDE SEQUENCE</scope>
</reference>
<proteinExistence type="predicted"/>
<name>A0A3S5FHA0_9PLAT</name>
<dbReference type="Proteomes" id="UP000784294">
    <property type="component" value="Unassembled WGS sequence"/>
</dbReference>
<accession>A0A3S5FHA0</accession>
<evidence type="ECO:0000313" key="1">
    <source>
        <dbReference type="EMBL" id="VEL43183.1"/>
    </source>
</evidence>
<protein>
    <submittedName>
        <fullName evidence="1">Uncharacterized protein</fullName>
    </submittedName>
</protein>
<dbReference type="AlphaFoldDB" id="A0A3S5FHA0"/>
<comment type="caution">
    <text evidence="1">The sequence shown here is derived from an EMBL/GenBank/DDBJ whole genome shotgun (WGS) entry which is preliminary data.</text>
</comment>
<organism evidence="1 2">
    <name type="scientific">Protopolystoma xenopodis</name>
    <dbReference type="NCBI Taxonomy" id="117903"/>
    <lineage>
        <taxon>Eukaryota</taxon>
        <taxon>Metazoa</taxon>
        <taxon>Spiralia</taxon>
        <taxon>Lophotrochozoa</taxon>
        <taxon>Platyhelminthes</taxon>
        <taxon>Monogenea</taxon>
        <taxon>Polyopisthocotylea</taxon>
        <taxon>Polystomatidea</taxon>
        <taxon>Polystomatidae</taxon>
        <taxon>Protopolystoma</taxon>
    </lineage>
</organism>